<feature type="compositionally biased region" description="Polar residues" evidence="6">
    <location>
        <begin position="409"/>
        <end position="418"/>
    </location>
</feature>
<protein>
    <submittedName>
        <fullName evidence="10">Rho GTPase activating protein 4</fullName>
    </submittedName>
</protein>
<evidence type="ECO:0000259" key="9">
    <source>
        <dbReference type="PROSITE" id="PS51741"/>
    </source>
</evidence>
<dbReference type="InterPro" id="IPR051627">
    <property type="entry name" value="SLIT-ROBO_RhoGAP"/>
</dbReference>
<dbReference type="InterPro" id="IPR027267">
    <property type="entry name" value="AH/BAR_dom_sf"/>
</dbReference>
<feature type="domain" description="Rho-GAP" evidence="8">
    <location>
        <begin position="512"/>
        <end position="700"/>
    </location>
</feature>
<dbReference type="SMART" id="SM00055">
    <property type="entry name" value="FCH"/>
    <property type="match status" value="1"/>
</dbReference>
<feature type="region of interest" description="Disordered" evidence="6">
    <location>
        <begin position="726"/>
        <end position="751"/>
    </location>
</feature>
<dbReference type="SMART" id="SM00326">
    <property type="entry name" value="SH3"/>
    <property type="match status" value="1"/>
</dbReference>
<dbReference type="InterPro" id="IPR031160">
    <property type="entry name" value="F_BAR_dom"/>
</dbReference>
<dbReference type="PROSITE" id="PS51741">
    <property type="entry name" value="F_BAR"/>
    <property type="match status" value="1"/>
</dbReference>
<dbReference type="GO" id="GO:0007399">
    <property type="term" value="P:nervous system development"/>
    <property type="evidence" value="ECO:0000318"/>
    <property type="project" value="GO_Central"/>
</dbReference>
<dbReference type="SUPFAM" id="SSF103657">
    <property type="entry name" value="BAR/IMD domain-like"/>
    <property type="match status" value="1"/>
</dbReference>
<feature type="compositionally biased region" description="Acidic residues" evidence="6">
    <location>
        <begin position="730"/>
        <end position="751"/>
    </location>
</feature>
<gene>
    <name evidence="10" type="primary">ARHGAP4</name>
</gene>
<dbReference type="InterPro" id="IPR001060">
    <property type="entry name" value="FCH_dom"/>
</dbReference>
<dbReference type="FunFam" id="1.10.555.10:FF:000010">
    <property type="entry name" value="SLIT-ROBO Rho GTPase-activating protein 1 isoform 2"/>
    <property type="match status" value="1"/>
</dbReference>
<dbReference type="SUPFAM" id="SSF48350">
    <property type="entry name" value="GTPase activation domain, GAP"/>
    <property type="match status" value="1"/>
</dbReference>
<dbReference type="FunFam" id="1.20.1270.60:FF:000006">
    <property type="entry name" value="SLIT-ROBO Rho GTPase-activating protein 1 isoform 2"/>
    <property type="match status" value="1"/>
</dbReference>
<feature type="region of interest" description="Disordered" evidence="6">
    <location>
        <begin position="475"/>
        <end position="504"/>
    </location>
</feature>
<name>A0A6I8NWM6_ORNAN</name>
<dbReference type="Gene3D" id="1.10.555.10">
    <property type="entry name" value="Rho GTPase activation protein"/>
    <property type="match status" value="1"/>
</dbReference>
<dbReference type="SUPFAM" id="SSF50044">
    <property type="entry name" value="SH3-domain"/>
    <property type="match status" value="1"/>
</dbReference>
<dbReference type="GeneTree" id="ENSGT00950000182824"/>
<evidence type="ECO:0000256" key="4">
    <source>
        <dbReference type="PROSITE-ProRule" id="PRU00192"/>
    </source>
</evidence>
<feature type="domain" description="F-BAR" evidence="9">
    <location>
        <begin position="25"/>
        <end position="320"/>
    </location>
</feature>
<evidence type="ECO:0000313" key="11">
    <source>
        <dbReference type="Proteomes" id="UP000002279"/>
    </source>
</evidence>
<evidence type="ECO:0000256" key="1">
    <source>
        <dbReference type="ARBA" id="ARBA00022443"/>
    </source>
</evidence>
<evidence type="ECO:0000259" key="8">
    <source>
        <dbReference type="PROSITE" id="PS50238"/>
    </source>
</evidence>
<sequence>MRCLRHREVCPRSHSRQMVEPGLEPKSSDSQLGEQLRCLEVQGELRRELLQDLSEFLRRRAEVELEYSRGLERLAERFSSRVRGNKELQSFRKDQNLLSSVHCWYMLLNQTRQESRDHGVLSEMYGTSLTPRLLHISEDVGRLVKKSKDLEQHLQEELLKVVSELQTAMKTYQAYRAESVNAENKLREAERQEEKRGGKSGELGPASGQGTDAKTPRRTSSKKVGRLVEKRQAKYLEHKLKCTKARNEYLLSLASVNAAVNNYYVHDVSDLLDCCDVGFHLALGKVLKSYVAAETRAQTSRMQGLAVLEGAVEGLDPLGDKAKVLEFNATAFCPPLRFDYQPYDGDEVGEVRVELELRDEVLPRAQNMQTRLDSQNIETEEVNKTLKATLQALLDLVATEDGDVLDAFQSSQSTESLKSTGSDSGSRHGSGGRRRAQQQETESFYLTKLQQYLSGRSILTKLQAKHERLQEAIQRGVKEEREVSRAHSGAGKSQRSRRQRPSSQYNHKLFAGDMEKFIQSSGQAVPLVVESCIRFINLHGLQHEGIFRVPGAQVRVTEIRSAFERGEDPLLDGYTAHDLDSVAGVLKLYFRGLETPLFPPEMFEQLLATVQLEAPSERVEYVKTMMSQLPSPILVVLRYLFAFLNHLSQYSDENMMDPYNLAVCFGPTLVSVPPDQDPVAVQAHVNEVVKTLILQQEHVFPGPRQLPGPIYEKCMTLAEEDFGDSQLEPTAEEAEQELQSETPGSEDESEVVEATARFDYVGRTAQELSFQRGDVLQLHLKASGDWWRGERAGVHGLIPHKYITLLEGSLLPQVKPSQDSFRSPLDPIFGTYPIFPSPRLLSLPNPSQLFYGGLDWVWSRNPGPAPPGPTLPSSVGLIS</sequence>
<reference evidence="10" key="2">
    <citation type="submission" date="2025-08" db="UniProtKB">
        <authorList>
            <consortium name="Ensembl"/>
        </authorList>
    </citation>
    <scope>IDENTIFICATION</scope>
    <source>
        <strain evidence="10">Glennie</strain>
    </source>
</reference>
<keyword evidence="1 4" id="KW-0728">SH3 domain</keyword>
<feature type="domain" description="SH3" evidence="7">
    <location>
        <begin position="749"/>
        <end position="808"/>
    </location>
</feature>
<dbReference type="FunFam" id="2.30.30.40:FF:000136">
    <property type="entry name" value="Rho GTPase activating protein 4"/>
    <property type="match status" value="1"/>
</dbReference>
<dbReference type="CDD" id="cd07656">
    <property type="entry name" value="F-BAR_srGAP"/>
    <property type="match status" value="1"/>
</dbReference>
<organism evidence="10 11">
    <name type="scientific">Ornithorhynchus anatinus</name>
    <name type="common">Duckbill platypus</name>
    <dbReference type="NCBI Taxonomy" id="9258"/>
    <lineage>
        <taxon>Eukaryota</taxon>
        <taxon>Metazoa</taxon>
        <taxon>Chordata</taxon>
        <taxon>Craniata</taxon>
        <taxon>Vertebrata</taxon>
        <taxon>Euteleostomi</taxon>
        <taxon>Mammalia</taxon>
        <taxon>Monotremata</taxon>
        <taxon>Ornithorhynchidae</taxon>
        <taxon>Ornithorhynchus</taxon>
    </lineage>
</organism>
<dbReference type="PROSITE" id="PS50238">
    <property type="entry name" value="RHOGAP"/>
    <property type="match status" value="1"/>
</dbReference>
<feature type="region of interest" description="Disordered" evidence="6">
    <location>
        <begin position="183"/>
        <end position="224"/>
    </location>
</feature>
<keyword evidence="2" id="KW-0343">GTPase activation</keyword>
<dbReference type="Pfam" id="PF00018">
    <property type="entry name" value="SH3_1"/>
    <property type="match status" value="1"/>
</dbReference>
<dbReference type="GO" id="GO:0051963">
    <property type="term" value="P:regulation of synapse assembly"/>
    <property type="evidence" value="ECO:0000318"/>
    <property type="project" value="GO_Central"/>
</dbReference>
<dbReference type="PANTHER" id="PTHR14166">
    <property type="entry name" value="SLIT-ROBO RHO GTPASE ACTIVATING PROTEIN"/>
    <property type="match status" value="1"/>
</dbReference>
<evidence type="ECO:0000313" key="10">
    <source>
        <dbReference type="Ensembl" id="ENSOANP00000044863.1"/>
    </source>
</evidence>
<dbReference type="Gene3D" id="1.20.1270.60">
    <property type="entry name" value="Arfaptin homology (AH) domain/BAR domain"/>
    <property type="match status" value="1"/>
</dbReference>
<dbReference type="InterPro" id="IPR001452">
    <property type="entry name" value="SH3_domain"/>
</dbReference>
<dbReference type="InterPro" id="IPR000198">
    <property type="entry name" value="RhoGAP_dom"/>
</dbReference>
<dbReference type="Ensembl" id="ENSOANT00000050851.1">
    <property type="protein sequence ID" value="ENSOANP00000044863.1"/>
    <property type="gene ID" value="ENSOANG00000005180.3"/>
</dbReference>
<evidence type="ECO:0000259" key="7">
    <source>
        <dbReference type="PROSITE" id="PS50002"/>
    </source>
</evidence>
<evidence type="ECO:0000256" key="3">
    <source>
        <dbReference type="ARBA" id="ARBA00023054"/>
    </source>
</evidence>
<keyword evidence="3 5" id="KW-0175">Coiled coil</keyword>
<dbReference type="PROSITE" id="PS50002">
    <property type="entry name" value="SH3"/>
    <property type="match status" value="1"/>
</dbReference>
<keyword evidence="11" id="KW-1185">Reference proteome</keyword>
<dbReference type="Bgee" id="ENSOANG00000005180">
    <property type="expression patterns" value="Expressed in ovary and 8 other cell types or tissues"/>
</dbReference>
<reference evidence="10" key="3">
    <citation type="submission" date="2025-09" db="UniProtKB">
        <authorList>
            <consortium name="Ensembl"/>
        </authorList>
    </citation>
    <scope>IDENTIFICATION</scope>
    <source>
        <strain evidence="10">Glennie</strain>
    </source>
</reference>
<dbReference type="GO" id="GO:0005737">
    <property type="term" value="C:cytoplasm"/>
    <property type="evidence" value="ECO:0000318"/>
    <property type="project" value="GO_Central"/>
</dbReference>
<feature type="compositionally biased region" description="Basic and acidic residues" evidence="6">
    <location>
        <begin position="184"/>
        <end position="199"/>
    </location>
</feature>
<dbReference type="AlphaFoldDB" id="A0A6I8NWM6"/>
<dbReference type="GO" id="GO:0007165">
    <property type="term" value="P:signal transduction"/>
    <property type="evidence" value="ECO:0007669"/>
    <property type="project" value="InterPro"/>
</dbReference>
<dbReference type="OMA" id="ECAGARG"/>
<dbReference type="Pfam" id="PF00620">
    <property type="entry name" value="RhoGAP"/>
    <property type="match status" value="1"/>
</dbReference>
<dbReference type="CDD" id="cd04383">
    <property type="entry name" value="RhoGAP_srGAP"/>
    <property type="match status" value="1"/>
</dbReference>
<dbReference type="GO" id="GO:0030336">
    <property type="term" value="P:negative regulation of cell migration"/>
    <property type="evidence" value="ECO:0000318"/>
    <property type="project" value="GO_Central"/>
</dbReference>
<reference evidence="10 11" key="1">
    <citation type="journal article" date="2008" name="Nature">
        <title>Genome analysis of the platypus reveals unique signatures of evolution.</title>
        <authorList>
            <person name="Warren W.C."/>
            <person name="Hillier L.W."/>
            <person name="Marshall Graves J.A."/>
            <person name="Birney E."/>
            <person name="Ponting C.P."/>
            <person name="Grutzner F."/>
            <person name="Belov K."/>
            <person name="Miller W."/>
            <person name="Clarke L."/>
            <person name="Chinwalla A.T."/>
            <person name="Yang S.P."/>
            <person name="Heger A."/>
            <person name="Locke D.P."/>
            <person name="Miethke P."/>
            <person name="Waters P.D."/>
            <person name="Veyrunes F."/>
            <person name="Fulton L."/>
            <person name="Fulton B."/>
            <person name="Graves T."/>
            <person name="Wallis J."/>
            <person name="Puente X.S."/>
            <person name="Lopez-Otin C."/>
            <person name="Ordonez G.R."/>
            <person name="Eichler E.E."/>
            <person name="Chen L."/>
            <person name="Cheng Z."/>
            <person name="Deakin J.E."/>
            <person name="Alsop A."/>
            <person name="Thompson K."/>
            <person name="Kirby P."/>
            <person name="Papenfuss A.T."/>
            <person name="Wakefield M.J."/>
            <person name="Olender T."/>
            <person name="Lancet D."/>
            <person name="Huttley G.A."/>
            <person name="Smit A.F."/>
            <person name="Pask A."/>
            <person name="Temple-Smith P."/>
            <person name="Batzer M.A."/>
            <person name="Walker J.A."/>
            <person name="Konkel M.K."/>
            <person name="Harris R.S."/>
            <person name="Whittington C.M."/>
            <person name="Wong E.S."/>
            <person name="Gemmell N.J."/>
            <person name="Buschiazzo E."/>
            <person name="Vargas Jentzsch I.M."/>
            <person name="Merkel A."/>
            <person name="Schmitz J."/>
            <person name="Zemann A."/>
            <person name="Churakov G."/>
            <person name="Kriegs J.O."/>
            <person name="Brosius J."/>
            <person name="Murchison E.P."/>
            <person name="Sachidanandam R."/>
            <person name="Smith C."/>
            <person name="Hannon G.J."/>
            <person name="Tsend-Ayush E."/>
            <person name="McMillan D."/>
            <person name="Attenborough R."/>
            <person name="Rens W."/>
            <person name="Ferguson-Smith M."/>
            <person name="Lefevre C.M."/>
            <person name="Sharp J.A."/>
            <person name="Nicholas K.R."/>
            <person name="Ray D.A."/>
            <person name="Kube M."/>
            <person name="Reinhardt R."/>
            <person name="Pringle T.H."/>
            <person name="Taylor J."/>
            <person name="Jones R.C."/>
            <person name="Nixon B."/>
            <person name="Dacheux J.L."/>
            <person name="Niwa H."/>
            <person name="Sekita Y."/>
            <person name="Huang X."/>
            <person name="Stark A."/>
            <person name="Kheradpour P."/>
            <person name="Kellis M."/>
            <person name="Flicek P."/>
            <person name="Chen Y."/>
            <person name="Webber C."/>
            <person name="Hardison R."/>
            <person name="Nelson J."/>
            <person name="Hallsworth-Pepin K."/>
            <person name="Delehaunty K."/>
            <person name="Markovic C."/>
            <person name="Minx P."/>
            <person name="Feng Y."/>
            <person name="Kremitzki C."/>
            <person name="Mitreva M."/>
            <person name="Glasscock J."/>
            <person name="Wylie T."/>
            <person name="Wohldmann P."/>
            <person name="Thiru P."/>
            <person name="Nhan M.N."/>
            <person name="Pohl C.S."/>
            <person name="Smith S.M."/>
            <person name="Hou S."/>
            <person name="Nefedov M."/>
            <person name="de Jong P.J."/>
            <person name="Renfree M.B."/>
            <person name="Mardis E.R."/>
            <person name="Wilson R.K."/>
        </authorList>
    </citation>
    <scope>NUCLEOTIDE SEQUENCE [LARGE SCALE GENOMIC DNA]</scope>
    <source>
        <strain evidence="10 11">Glennie</strain>
    </source>
</reference>
<dbReference type="SMART" id="SM00324">
    <property type="entry name" value="RhoGAP"/>
    <property type="match status" value="1"/>
</dbReference>
<dbReference type="GO" id="GO:0005654">
    <property type="term" value="C:nucleoplasm"/>
    <property type="evidence" value="ECO:0000318"/>
    <property type="project" value="GO_Central"/>
</dbReference>
<dbReference type="FunCoup" id="A0A6I8NWM6">
    <property type="interactions" value="814"/>
</dbReference>
<evidence type="ECO:0000256" key="6">
    <source>
        <dbReference type="SAM" id="MobiDB-lite"/>
    </source>
</evidence>
<dbReference type="GO" id="GO:0005829">
    <property type="term" value="C:cytosol"/>
    <property type="evidence" value="ECO:0007669"/>
    <property type="project" value="Ensembl"/>
</dbReference>
<dbReference type="Gene3D" id="2.30.30.40">
    <property type="entry name" value="SH3 Domains"/>
    <property type="match status" value="1"/>
</dbReference>
<feature type="region of interest" description="Disordered" evidence="6">
    <location>
        <begin position="409"/>
        <end position="439"/>
    </location>
</feature>
<dbReference type="Proteomes" id="UP000002279">
    <property type="component" value="Chromosome 6"/>
</dbReference>
<feature type="compositionally biased region" description="Basic and acidic residues" evidence="6">
    <location>
        <begin position="475"/>
        <end position="485"/>
    </location>
</feature>
<dbReference type="InterPro" id="IPR036028">
    <property type="entry name" value="SH3-like_dom_sf"/>
</dbReference>
<evidence type="ECO:0000256" key="5">
    <source>
        <dbReference type="PROSITE-ProRule" id="PRU01077"/>
    </source>
</evidence>
<dbReference type="InParanoid" id="A0A6I8NWM6"/>
<dbReference type="GO" id="GO:0005096">
    <property type="term" value="F:GTPase activator activity"/>
    <property type="evidence" value="ECO:0000318"/>
    <property type="project" value="GO_Central"/>
</dbReference>
<accession>A0A6I8NWM6</accession>
<proteinExistence type="predicted"/>
<dbReference type="InterPro" id="IPR008936">
    <property type="entry name" value="Rho_GTPase_activation_prot"/>
</dbReference>
<dbReference type="Pfam" id="PF00611">
    <property type="entry name" value="FCH"/>
    <property type="match status" value="1"/>
</dbReference>
<evidence type="ECO:0000256" key="2">
    <source>
        <dbReference type="ARBA" id="ARBA00022468"/>
    </source>
</evidence>